<dbReference type="GO" id="GO:0071897">
    <property type="term" value="P:DNA biosynthetic process"/>
    <property type="evidence" value="ECO:0007669"/>
    <property type="project" value="UniProtKB-ARBA"/>
</dbReference>
<reference evidence="3 4" key="1">
    <citation type="journal article" date="2022" name="Nat. Ecol. Evol.">
        <title>A masculinizing supergene underlies an exaggerated male reproductive morph in a spider.</title>
        <authorList>
            <person name="Hendrickx F."/>
            <person name="De Corte Z."/>
            <person name="Sonet G."/>
            <person name="Van Belleghem S.M."/>
            <person name="Kostlbacher S."/>
            <person name="Vangestel C."/>
        </authorList>
    </citation>
    <scope>NUCLEOTIDE SEQUENCE [LARGE SCALE GENOMIC DNA]</scope>
    <source>
        <strain evidence="3">W744_W776</strain>
    </source>
</reference>
<name>A0AAV6TQ46_9ARAC</name>
<dbReference type="PROSITE" id="PS50878">
    <property type="entry name" value="RT_POL"/>
    <property type="match status" value="1"/>
</dbReference>
<dbReference type="InterPro" id="IPR043502">
    <property type="entry name" value="DNA/RNA_pol_sf"/>
</dbReference>
<proteinExistence type="predicted"/>
<evidence type="ECO:0000313" key="3">
    <source>
        <dbReference type="EMBL" id="KAG8174132.1"/>
    </source>
</evidence>
<feature type="region of interest" description="Disordered" evidence="1">
    <location>
        <begin position="301"/>
        <end position="324"/>
    </location>
</feature>
<evidence type="ECO:0000256" key="1">
    <source>
        <dbReference type="SAM" id="MobiDB-lite"/>
    </source>
</evidence>
<dbReference type="PROSITE" id="PS00028">
    <property type="entry name" value="ZINC_FINGER_C2H2_1"/>
    <property type="match status" value="1"/>
</dbReference>
<dbReference type="AlphaFoldDB" id="A0AAV6TQ46"/>
<dbReference type="InterPro" id="IPR000477">
    <property type="entry name" value="RT_dom"/>
</dbReference>
<evidence type="ECO:0000313" key="4">
    <source>
        <dbReference type="Proteomes" id="UP000827092"/>
    </source>
</evidence>
<accession>A0AAV6TQ46</accession>
<gene>
    <name evidence="3" type="ORF">JTE90_028362</name>
</gene>
<dbReference type="EMBL" id="JAFNEN010001312">
    <property type="protein sequence ID" value="KAG8174132.1"/>
    <property type="molecule type" value="Genomic_DNA"/>
</dbReference>
<comment type="caution">
    <text evidence="3">The sequence shown here is derived from an EMBL/GenBank/DDBJ whole genome shotgun (WGS) entry which is preliminary data.</text>
</comment>
<dbReference type="InterPro" id="IPR013087">
    <property type="entry name" value="Znf_C2H2_type"/>
</dbReference>
<dbReference type="Pfam" id="PF00078">
    <property type="entry name" value="RVT_1"/>
    <property type="match status" value="1"/>
</dbReference>
<organism evidence="3 4">
    <name type="scientific">Oedothorax gibbosus</name>
    <dbReference type="NCBI Taxonomy" id="931172"/>
    <lineage>
        <taxon>Eukaryota</taxon>
        <taxon>Metazoa</taxon>
        <taxon>Ecdysozoa</taxon>
        <taxon>Arthropoda</taxon>
        <taxon>Chelicerata</taxon>
        <taxon>Arachnida</taxon>
        <taxon>Araneae</taxon>
        <taxon>Araneomorphae</taxon>
        <taxon>Entelegynae</taxon>
        <taxon>Araneoidea</taxon>
        <taxon>Linyphiidae</taxon>
        <taxon>Erigoninae</taxon>
        <taxon>Oedothorax</taxon>
    </lineage>
</organism>
<sequence>MASAEAVVSGASGRGEGFCRICELSFKGARGLGLHMKRKHPVEHNERIDVDRVRKRWSPEELRLLADAELNLLSAGLQPAINDALSLQFPSRTKEAIKSKRKAKDYINILNEMRLSQPTPSAHVWPSGSPVAHSSAPPSIAVDIVRSPEWVVRCEPTSAAAMNTSAEIAPTLEDSLVEEIATVQTNLELLIENMDDGDGSAIPKNTSIINDLSPSSPPRIIFQRYRVGSPKNTPDVSPSRLILFNHLECLFEAAPASPNSSVYPLDEAWASYLINFDEVLLFAKVSQALDRVIPAKLSTTGRRIPHTRPTGAQVTPQSRREARKQEYPEMQKLFKKNPKRVVEKILGSDIQSEFPGPKHFNDFWQNVMTIPAGACPDPDFPGDPLCDLSFDQVWVPVVDEEIRSALPHSHSAPGPDGTPVGMLKKLPPFFLEKLFSVFLYLERLPPRLLASRTVFLPKSEEAVDPGQYRPISMTSVITRLFHRVLAARLSKSLNLSEEQRAFREVDGLSQNIFLLDLMLNNAKTRLSETHIASLDLVKAFDSVSHGAIYSAIKAIGLPYEFLDYIKNLYEDSTTTFCHPGATEQSFHPTCGVIQGDPLSPPLLFNAVIEFLIRRVKSFIGVDVDGVLMNVSAFADDLLFFANTQWGLQRQVNTAVEFLARCNLRVNTAKSMTISIMIDGKNKRVKIVDPMICVGGIPVRSLKPWEQFRYLGVFFRPDGLLSYDPVAQISDWPSRLASAPLKPQQRLFLLRHLILPKISHVSVLSRIRIGVLEKTDRVVRAFLRKHLDLPHDALNAFFHASIGEGGLGVPSLRVSVPELRVKRLTAIRKSLSVSASNSFINDFLHKQLERAIGVTISGTPKSFWSQKLMQSIDGAGLAESWKTPGQNAWMHGINLFINGRDFIKSVKLKFNALPARSRCARGRPVKDRLCRAGCHRNEDLAHILQVCQRTQGMRIKRHDAIINYAARGLEQRGFIVYHEPHYGTCQGLRKPDLVATRDGKAFVIDAQIVSDGERLSKAHRRKLDKYADLTPIISAQLGVGVVELHSVTLNWRGVWSSDSVNALLASGLIRRGDISVISSRCVIGGVAIFNCFSRSTARSRNFRWNRRAGHS</sequence>
<evidence type="ECO:0000259" key="2">
    <source>
        <dbReference type="PROSITE" id="PS50878"/>
    </source>
</evidence>
<keyword evidence="4" id="KW-1185">Reference proteome</keyword>
<dbReference type="CDD" id="cd01650">
    <property type="entry name" value="RT_nLTR_like"/>
    <property type="match status" value="1"/>
</dbReference>
<feature type="domain" description="Reverse transcriptase" evidence="2">
    <location>
        <begin position="437"/>
        <end position="714"/>
    </location>
</feature>
<dbReference type="PANTHER" id="PTHR19446">
    <property type="entry name" value="REVERSE TRANSCRIPTASES"/>
    <property type="match status" value="1"/>
</dbReference>
<protein>
    <recommendedName>
        <fullName evidence="2">Reverse transcriptase domain-containing protein</fullName>
    </recommendedName>
</protein>
<dbReference type="SUPFAM" id="SSF56672">
    <property type="entry name" value="DNA/RNA polymerases"/>
    <property type="match status" value="1"/>
</dbReference>
<dbReference type="Proteomes" id="UP000827092">
    <property type="component" value="Unassembled WGS sequence"/>
</dbReference>